<dbReference type="Gene3D" id="3.40.50.10090">
    <property type="match status" value="2"/>
</dbReference>
<dbReference type="Pfam" id="PF02602">
    <property type="entry name" value="HEM4"/>
    <property type="match status" value="1"/>
</dbReference>
<evidence type="ECO:0000313" key="3">
    <source>
        <dbReference type="Proteomes" id="UP000049983"/>
    </source>
</evidence>
<dbReference type="CDD" id="cd06578">
    <property type="entry name" value="HemD"/>
    <property type="match status" value="1"/>
</dbReference>
<dbReference type="GO" id="GO:0033014">
    <property type="term" value="P:tetrapyrrole biosynthetic process"/>
    <property type="evidence" value="ECO:0007669"/>
    <property type="project" value="InterPro"/>
</dbReference>
<dbReference type="STRING" id="311410.LA5095_01969"/>
<sequence length="238" mass="25960">MRFLVTRPQPDCKRTADKIRAAGHHADEAPLLDFRAEPPAQFDLDGVAALAISSRRALSTLERHAQLRDLQDLPVFAVGDATADACRRAGYRDVVSASGDVEALGHLILGSRDRLGPGDVLYPAAKERAGNLEGILAEGGLCCRVSVVYSMQEVTAFPQSFNETLRSGGYDGVLVYSRRTADVLLRLLRNQEPDHNFSSLRIYTISHRAAEPLSVYMRVEVADAPCEKALLDLALAEC</sequence>
<dbReference type="InterPro" id="IPR003754">
    <property type="entry name" value="4pyrrol_synth_uPrphyn_synth"/>
</dbReference>
<name>A0A0M6Z7F9_9HYPH</name>
<dbReference type="Proteomes" id="UP000049983">
    <property type="component" value="Unassembled WGS sequence"/>
</dbReference>
<gene>
    <name evidence="2" type="ORF">LA5096_00825</name>
</gene>
<proteinExistence type="predicted"/>
<dbReference type="RefSeq" id="WP_055114502.1">
    <property type="nucleotide sequence ID" value="NZ_CANKXR010000002.1"/>
</dbReference>
<organism evidence="2 3">
    <name type="scientific">Roseibium album</name>
    <dbReference type="NCBI Taxonomy" id="311410"/>
    <lineage>
        <taxon>Bacteria</taxon>
        <taxon>Pseudomonadati</taxon>
        <taxon>Pseudomonadota</taxon>
        <taxon>Alphaproteobacteria</taxon>
        <taxon>Hyphomicrobiales</taxon>
        <taxon>Stappiaceae</taxon>
        <taxon>Roseibium</taxon>
    </lineage>
</organism>
<dbReference type="GeneID" id="97668267"/>
<dbReference type="EMBL" id="CXWC01000002">
    <property type="protein sequence ID" value="CTQ65705.1"/>
    <property type="molecule type" value="Genomic_DNA"/>
</dbReference>
<evidence type="ECO:0000313" key="2">
    <source>
        <dbReference type="EMBL" id="CTQ65705.1"/>
    </source>
</evidence>
<dbReference type="SUPFAM" id="SSF69618">
    <property type="entry name" value="HemD-like"/>
    <property type="match status" value="1"/>
</dbReference>
<dbReference type="InterPro" id="IPR036108">
    <property type="entry name" value="4pyrrol_syn_uPrphyn_synt_sf"/>
</dbReference>
<feature type="domain" description="Tetrapyrrole biosynthesis uroporphyrinogen III synthase" evidence="1">
    <location>
        <begin position="14"/>
        <end position="225"/>
    </location>
</feature>
<reference evidence="3" key="1">
    <citation type="submission" date="2015-07" db="EMBL/GenBank/DDBJ databases">
        <authorList>
            <person name="Rodrigo-Torres Lidia"/>
            <person name="Arahal R.David."/>
        </authorList>
    </citation>
    <scope>NUCLEOTIDE SEQUENCE [LARGE SCALE GENOMIC DNA]</scope>
    <source>
        <strain evidence="3">CECT 5096</strain>
    </source>
</reference>
<dbReference type="AlphaFoldDB" id="A0A0M6Z7F9"/>
<evidence type="ECO:0000259" key="1">
    <source>
        <dbReference type="Pfam" id="PF02602"/>
    </source>
</evidence>
<protein>
    <submittedName>
        <fullName evidence="2">Uroporphyrinogen-III synthase</fullName>
    </submittedName>
</protein>
<dbReference type="GO" id="GO:0004852">
    <property type="term" value="F:uroporphyrinogen-III synthase activity"/>
    <property type="evidence" value="ECO:0007669"/>
    <property type="project" value="InterPro"/>
</dbReference>
<accession>A0A0M6Z7F9</accession>
<keyword evidence="3" id="KW-1185">Reference proteome</keyword>
<dbReference type="OrthoDB" id="7163809at2"/>